<protein>
    <submittedName>
        <fullName evidence="1">Uncharacterized protein</fullName>
    </submittedName>
</protein>
<dbReference type="AlphaFoldDB" id="A0A6A3BGC7"/>
<reference evidence="1" key="1">
    <citation type="submission" date="2019-09" db="EMBL/GenBank/DDBJ databases">
        <title>Draft genome information of white flower Hibiscus syriacus.</title>
        <authorList>
            <person name="Kim Y.-M."/>
        </authorList>
    </citation>
    <scope>NUCLEOTIDE SEQUENCE [LARGE SCALE GENOMIC DNA]</scope>
    <source>
        <strain evidence="1">YM2019G1</strain>
    </source>
</reference>
<dbReference type="EMBL" id="VEPZ02000870">
    <property type="protein sequence ID" value="KAE8714468.1"/>
    <property type="molecule type" value="Genomic_DNA"/>
</dbReference>
<proteinExistence type="predicted"/>
<keyword evidence="2" id="KW-1185">Reference proteome</keyword>
<sequence length="44" mass="4856">MRGKSNPMVALAPNFSDACTSKCSSWCLYNKASRLMFGLIENPD</sequence>
<dbReference type="Proteomes" id="UP000436088">
    <property type="component" value="Unassembled WGS sequence"/>
</dbReference>
<organism evidence="1 2">
    <name type="scientific">Hibiscus syriacus</name>
    <name type="common">Rose of Sharon</name>
    <dbReference type="NCBI Taxonomy" id="106335"/>
    <lineage>
        <taxon>Eukaryota</taxon>
        <taxon>Viridiplantae</taxon>
        <taxon>Streptophyta</taxon>
        <taxon>Embryophyta</taxon>
        <taxon>Tracheophyta</taxon>
        <taxon>Spermatophyta</taxon>
        <taxon>Magnoliopsida</taxon>
        <taxon>eudicotyledons</taxon>
        <taxon>Gunneridae</taxon>
        <taxon>Pentapetalae</taxon>
        <taxon>rosids</taxon>
        <taxon>malvids</taxon>
        <taxon>Malvales</taxon>
        <taxon>Malvaceae</taxon>
        <taxon>Malvoideae</taxon>
        <taxon>Hibiscus</taxon>
    </lineage>
</organism>
<name>A0A6A3BGC7_HIBSY</name>
<evidence type="ECO:0000313" key="1">
    <source>
        <dbReference type="EMBL" id="KAE8714468.1"/>
    </source>
</evidence>
<comment type="caution">
    <text evidence="1">The sequence shown here is derived from an EMBL/GenBank/DDBJ whole genome shotgun (WGS) entry which is preliminary data.</text>
</comment>
<evidence type="ECO:0000313" key="2">
    <source>
        <dbReference type="Proteomes" id="UP000436088"/>
    </source>
</evidence>
<gene>
    <name evidence="1" type="ORF">F3Y22_tig00110195pilonHSYRG00054</name>
</gene>
<accession>A0A6A3BGC7</accession>